<feature type="transmembrane region" description="Helical" evidence="8">
    <location>
        <begin position="103"/>
        <end position="123"/>
    </location>
</feature>
<name>A0A1H9G483_9BACI</name>
<dbReference type="CDD" id="cd17503">
    <property type="entry name" value="MFS_LmrB_MDR_like"/>
    <property type="match status" value="1"/>
</dbReference>
<feature type="transmembrane region" description="Helical" evidence="8">
    <location>
        <begin position="43"/>
        <end position="64"/>
    </location>
</feature>
<feature type="transmembrane region" description="Helical" evidence="8">
    <location>
        <begin position="329"/>
        <end position="348"/>
    </location>
</feature>
<dbReference type="SUPFAM" id="SSF103473">
    <property type="entry name" value="MFS general substrate transporter"/>
    <property type="match status" value="1"/>
</dbReference>
<keyword evidence="6 8" id="KW-1133">Transmembrane helix</keyword>
<feature type="transmembrane region" description="Helical" evidence="8">
    <location>
        <begin position="226"/>
        <end position="245"/>
    </location>
</feature>
<dbReference type="Pfam" id="PF07690">
    <property type="entry name" value="MFS_1"/>
    <property type="match status" value="1"/>
</dbReference>
<feature type="transmembrane region" description="Helical" evidence="8">
    <location>
        <begin position="396"/>
        <end position="416"/>
    </location>
</feature>
<keyword evidence="11" id="KW-1185">Reference proteome</keyword>
<dbReference type="PRINTS" id="PR01036">
    <property type="entry name" value="TCRTETB"/>
</dbReference>
<dbReference type="InterPro" id="IPR020846">
    <property type="entry name" value="MFS_dom"/>
</dbReference>
<evidence type="ECO:0000256" key="6">
    <source>
        <dbReference type="ARBA" id="ARBA00022989"/>
    </source>
</evidence>
<feature type="transmembrane region" description="Helical" evidence="8">
    <location>
        <begin position="7"/>
        <end position="23"/>
    </location>
</feature>
<keyword evidence="5 8" id="KW-0812">Transmembrane</keyword>
<accession>A0A1H9G483</accession>
<feature type="transmembrane region" description="Helical" evidence="8">
    <location>
        <begin position="162"/>
        <end position="185"/>
    </location>
</feature>
<keyword evidence="4" id="KW-1003">Cell membrane</keyword>
<evidence type="ECO:0000259" key="9">
    <source>
        <dbReference type="PROSITE" id="PS50850"/>
    </source>
</evidence>
<feature type="transmembrane region" description="Helical" evidence="8">
    <location>
        <begin position="354"/>
        <end position="375"/>
    </location>
</feature>
<dbReference type="OrthoDB" id="9816041at2"/>
<feature type="transmembrane region" description="Helical" evidence="8">
    <location>
        <begin position="135"/>
        <end position="156"/>
    </location>
</feature>
<keyword evidence="3" id="KW-0813">Transport</keyword>
<evidence type="ECO:0000256" key="7">
    <source>
        <dbReference type="ARBA" id="ARBA00023136"/>
    </source>
</evidence>
<proteinExistence type="inferred from homology"/>
<comment type="similarity">
    <text evidence="2">Belongs to the major facilitator superfamily. EmrB family.</text>
</comment>
<dbReference type="NCBIfam" id="TIGR00711">
    <property type="entry name" value="efflux_EmrB"/>
    <property type="match status" value="1"/>
</dbReference>
<evidence type="ECO:0000256" key="4">
    <source>
        <dbReference type="ARBA" id="ARBA00022475"/>
    </source>
</evidence>
<dbReference type="AlphaFoldDB" id="A0A1H9G483"/>
<evidence type="ECO:0000256" key="1">
    <source>
        <dbReference type="ARBA" id="ARBA00004651"/>
    </source>
</evidence>
<evidence type="ECO:0000313" key="11">
    <source>
        <dbReference type="Proteomes" id="UP000199427"/>
    </source>
</evidence>
<dbReference type="InterPro" id="IPR011701">
    <property type="entry name" value="MFS"/>
</dbReference>
<dbReference type="InterPro" id="IPR036259">
    <property type="entry name" value="MFS_trans_sf"/>
</dbReference>
<keyword evidence="7 8" id="KW-0472">Membrane</keyword>
<protein>
    <submittedName>
        <fullName evidence="10">Drug resistance transporter, EmrB/QacA subfamily</fullName>
    </submittedName>
</protein>
<dbReference type="PANTHER" id="PTHR42718">
    <property type="entry name" value="MAJOR FACILITATOR SUPERFAMILY MULTIDRUG TRANSPORTER MFSC"/>
    <property type="match status" value="1"/>
</dbReference>
<dbReference type="GO" id="GO:0005886">
    <property type="term" value="C:plasma membrane"/>
    <property type="evidence" value="ECO:0007669"/>
    <property type="project" value="UniProtKB-SubCell"/>
</dbReference>
<feature type="transmembrane region" description="Helical" evidence="8">
    <location>
        <begin position="301"/>
        <end position="322"/>
    </location>
</feature>
<dbReference type="InterPro" id="IPR004638">
    <property type="entry name" value="EmrB-like"/>
</dbReference>
<feature type="transmembrane region" description="Helical" evidence="8">
    <location>
        <begin position="197"/>
        <end position="214"/>
    </location>
</feature>
<feature type="transmembrane region" description="Helical" evidence="8">
    <location>
        <begin position="76"/>
        <end position="97"/>
    </location>
</feature>
<feature type="domain" description="Major facilitator superfamily (MFS) profile" evidence="9">
    <location>
        <begin position="10"/>
        <end position="463"/>
    </location>
</feature>
<evidence type="ECO:0000256" key="2">
    <source>
        <dbReference type="ARBA" id="ARBA00008537"/>
    </source>
</evidence>
<sequence length="467" mass="51229">MGKLDQKWLVVISVITGTFTVILNNSMLNPVLPELMKIFDTDAVGVSWILTIFMISMGMTMPVTGFLGDRYGKKKIYIIGLSLFAFGSLLGAVSQWLSMVIAARTIQGIAGGLMMPNAMALIFQAFPRNERGYAVGIYGVSAMVAPAIGPTIGGIIAENFAWYFLFLFNLPFAFLGIYFSTKYLISTKPDLSRVFDWKGFVIITAGVGAVLYVLGQGRNFEHALSWMNLGIFIIGLILIIVFIKYELKLESPLLELSVFKVKTYRYSIIATSAASIGLFANLFLLPYLVQEAFEWSLVKTGLLFLPSALASGAFMTLGGRILDRKGPKLVVPTGLIILTFASLMFGFVDLSTSYWMLLAINIIHGLGLGFGNMPATTAGMNAIPDHLVAQGSAMNNLIRQISSSLGIVIFSVYYEIRRGQYMLFDELSVQEATLQAINEAFILVAIIVAISIPFAYKMKGIQELEKE</sequence>
<dbReference type="PANTHER" id="PTHR42718:SF9">
    <property type="entry name" value="MAJOR FACILITATOR SUPERFAMILY MULTIDRUG TRANSPORTER MFSC"/>
    <property type="match status" value="1"/>
</dbReference>
<dbReference type="Proteomes" id="UP000199427">
    <property type="component" value="Unassembled WGS sequence"/>
</dbReference>
<dbReference type="PROSITE" id="PS00217">
    <property type="entry name" value="SUGAR_TRANSPORT_2"/>
    <property type="match status" value="1"/>
</dbReference>
<organism evidence="10 11">
    <name type="scientific">Piscibacillus halophilus</name>
    <dbReference type="NCBI Taxonomy" id="571933"/>
    <lineage>
        <taxon>Bacteria</taxon>
        <taxon>Bacillati</taxon>
        <taxon>Bacillota</taxon>
        <taxon>Bacilli</taxon>
        <taxon>Bacillales</taxon>
        <taxon>Bacillaceae</taxon>
        <taxon>Piscibacillus</taxon>
    </lineage>
</organism>
<evidence type="ECO:0000256" key="8">
    <source>
        <dbReference type="SAM" id="Phobius"/>
    </source>
</evidence>
<evidence type="ECO:0000313" key="10">
    <source>
        <dbReference type="EMBL" id="SEQ44558.1"/>
    </source>
</evidence>
<dbReference type="RefSeq" id="WP_091773505.1">
    <property type="nucleotide sequence ID" value="NZ_FOES01000014.1"/>
</dbReference>
<comment type="subcellular location">
    <subcellularLocation>
        <location evidence="1">Cell membrane</location>
        <topology evidence="1">Multi-pass membrane protein</topology>
    </subcellularLocation>
</comment>
<dbReference type="Gene3D" id="1.20.1720.10">
    <property type="entry name" value="Multidrug resistance protein D"/>
    <property type="match status" value="1"/>
</dbReference>
<dbReference type="GO" id="GO:0022857">
    <property type="term" value="F:transmembrane transporter activity"/>
    <property type="evidence" value="ECO:0007669"/>
    <property type="project" value="InterPro"/>
</dbReference>
<evidence type="ECO:0000256" key="5">
    <source>
        <dbReference type="ARBA" id="ARBA00022692"/>
    </source>
</evidence>
<feature type="transmembrane region" description="Helical" evidence="8">
    <location>
        <begin position="436"/>
        <end position="456"/>
    </location>
</feature>
<dbReference type="InterPro" id="IPR005829">
    <property type="entry name" value="Sugar_transporter_CS"/>
</dbReference>
<dbReference type="Gene3D" id="1.20.1250.20">
    <property type="entry name" value="MFS general substrate transporter like domains"/>
    <property type="match status" value="1"/>
</dbReference>
<reference evidence="10 11" key="1">
    <citation type="submission" date="2016-10" db="EMBL/GenBank/DDBJ databases">
        <authorList>
            <person name="de Groot N.N."/>
        </authorList>
    </citation>
    <scope>NUCLEOTIDE SEQUENCE [LARGE SCALE GENOMIC DNA]</scope>
    <source>
        <strain evidence="10 11">DSM 21633</strain>
    </source>
</reference>
<dbReference type="PROSITE" id="PS50850">
    <property type="entry name" value="MFS"/>
    <property type="match status" value="1"/>
</dbReference>
<evidence type="ECO:0000256" key="3">
    <source>
        <dbReference type="ARBA" id="ARBA00022448"/>
    </source>
</evidence>
<feature type="transmembrane region" description="Helical" evidence="8">
    <location>
        <begin position="266"/>
        <end position="289"/>
    </location>
</feature>
<dbReference type="STRING" id="571933.SAMN05216362_11412"/>
<dbReference type="EMBL" id="FOES01000014">
    <property type="protein sequence ID" value="SEQ44558.1"/>
    <property type="molecule type" value="Genomic_DNA"/>
</dbReference>
<gene>
    <name evidence="10" type="ORF">SAMN05216362_11412</name>
</gene>